<dbReference type="PANTHER" id="PTHR11908:SF132">
    <property type="entry name" value="ALDEHYDE OXIDASE 1-RELATED"/>
    <property type="match status" value="1"/>
</dbReference>
<dbReference type="InterPro" id="IPR036856">
    <property type="entry name" value="Ald_Oxase/Xan_DH_a/b_sf"/>
</dbReference>
<dbReference type="Gene3D" id="3.30.365.10">
    <property type="entry name" value="Aldehyde oxidase/xanthine dehydrogenase, molybdopterin binding domain"/>
    <property type="match status" value="4"/>
</dbReference>
<dbReference type="InterPro" id="IPR046867">
    <property type="entry name" value="AldOxase/xan_DH_MoCoBD2"/>
</dbReference>
<dbReference type="SUPFAM" id="SSF54665">
    <property type="entry name" value="CO dehydrogenase molybdoprotein N-domain-like"/>
    <property type="match status" value="1"/>
</dbReference>
<dbReference type="Pfam" id="PF20256">
    <property type="entry name" value="MoCoBD_2"/>
    <property type="match status" value="1"/>
</dbReference>
<gene>
    <name evidence="4" type="ORF">IDM40_05980</name>
</gene>
<dbReference type="InterPro" id="IPR000674">
    <property type="entry name" value="Ald_Oxase/Xan_DH_a/b"/>
</dbReference>
<accession>A0ABR9P341</accession>
<sequence>MLHAKVLRSPHAHARLVSVDASRAARLDGVHAVVTRDDLEGLDPVYGFFVKDQPVVATDRVRYVGDVVAAVAAEDEATALRALELVDVEYEPLPAVTGVEEAEADGAPELFEEAPRGVLPPYGTGASVQLRPRKNVSFEFSYETGDPAVWDRCDHVFEDTFVFSRMNHFHLEPFVTVARADEFGIELWTSTQNPFPLRKELARVFGRPENRIRVHVPLVGGGFGSKHNCKTEPIAVLLAQLSGRPVRYCLTTEEGFLTLTQHAALLKVRTGVMADGRFVARESEVLLDAGAYTDGSPLVAEKAGYRMPGPYRWEHISSRCGCVMTNTTPAGPYRGFGATQATWASESQVDMIAERLGIDPYDLRVMNFKGLGEPFVPGESGIDSDLRLGLEKVAAEIGYHGRERVPGRGVGLAVGLKDGGGVNKPAQARVKLSTDGTVYLHCGSIEVGQGISTSLAAVVAEVLKVPLDHVVYTPVNTDTTPFDQGTNASSGIAVTGKAVERAALDARRRVLEFASERLGHPVEELDLDHWNLVHKGETVPLVPLILGHYGGTGYEFTGEGFAKAANSEFAPLDAPCVFWEIGWVAAEVEVDPETGVVSLDKLVVSGDAGHAINLANCRGQDEGAAVMGMAQALFEEMRYDGAELLNGEALDYRVPMAEDLPESFVSITQEQGHGPGPFGAKGMGEGGMLPVASAIANAVADATGGARVTALPLSPERVLRAIDELRA</sequence>
<feature type="domain" description="Aldehyde oxidase/xanthine dehydrogenase a/b hammerhead" evidence="3">
    <location>
        <begin position="1"/>
        <end position="94"/>
    </location>
</feature>
<evidence type="ECO:0000259" key="3">
    <source>
        <dbReference type="SMART" id="SM01008"/>
    </source>
</evidence>
<organism evidence="4 5">
    <name type="scientific">Nocardiopsis coralli</name>
    <dbReference type="NCBI Taxonomy" id="2772213"/>
    <lineage>
        <taxon>Bacteria</taxon>
        <taxon>Bacillati</taxon>
        <taxon>Actinomycetota</taxon>
        <taxon>Actinomycetes</taxon>
        <taxon>Streptosporangiales</taxon>
        <taxon>Nocardiopsidaceae</taxon>
        <taxon>Nocardiopsis</taxon>
    </lineage>
</organism>
<keyword evidence="2" id="KW-0560">Oxidoreductase</keyword>
<dbReference type="InterPro" id="IPR016208">
    <property type="entry name" value="Ald_Oxase/xanthine_DH-like"/>
</dbReference>
<dbReference type="InterPro" id="IPR008274">
    <property type="entry name" value="AldOxase/xan_DH_MoCoBD1"/>
</dbReference>
<keyword evidence="5" id="KW-1185">Reference proteome</keyword>
<proteinExistence type="predicted"/>
<dbReference type="EMBL" id="JADBGI010000004">
    <property type="protein sequence ID" value="MBE2998254.1"/>
    <property type="molecule type" value="Genomic_DNA"/>
</dbReference>
<dbReference type="PANTHER" id="PTHR11908">
    <property type="entry name" value="XANTHINE DEHYDROGENASE"/>
    <property type="match status" value="1"/>
</dbReference>
<name>A0ABR9P341_9ACTN</name>
<reference evidence="4 5" key="1">
    <citation type="submission" date="2020-09" db="EMBL/GenBank/DDBJ databases">
        <title>Diversity and distribution of actinomycetes associated with coral in the coast of Hainan.</title>
        <authorList>
            <person name="Li F."/>
        </authorList>
    </citation>
    <scope>NUCLEOTIDE SEQUENCE [LARGE SCALE GENOMIC DNA]</scope>
    <source>
        <strain evidence="4 5">HNM0947</strain>
    </source>
</reference>
<dbReference type="SUPFAM" id="SSF56003">
    <property type="entry name" value="Molybdenum cofactor-binding domain"/>
    <property type="match status" value="1"/>
</dbReference>
<dbReference type="InterPro" id="IPR037165">
    <property type="entry name" value="AldOxase/xan_DH_Mopterin-bd_sf"/>
</dbReference>
<evidence type="ECO:0000256" key="2">
    <source>
        <dbReference type="ARBA" id="ARBA00023002"/>
    </source>
</evidence>
<evidence type="ECO:0000256" key="1">
    <source>
        <dbReference type="ARBA" id="ARBA00022505"/>
    </source>
</evidence>
<dbReference type="Pfam" id="PF02738">
    <property type="entry name" value="MoCoBD_1"/>
    <property type="match status" value="1"/>
</dbReference>
<protein>
    <submittedName>
        <fullName evidence="4">Xanthine dehydrogenase family protein</fullName>
    </submittedName>
</protein>
<evidence type="ECO:0000313" key="5">
    <source>
        <dbReference type="Proteomes" id="UP000806528"/>
    </source>
</evidence>
<dbReference type="Pfam" id="PF01315">
    <property type="entry name" value="Ald_Xan_dh_C"/>
    <property type="match status" value="1"/>
</dbReference>
<evidence type="ECO:0000313" key="4">
    <source>
        <dbReference type="EMBL" id="MBE2998254.1"/>
    </source>
</evidence>
<dbReference type="SMART" id="SM01008">
    <property type="entry name" value="Ald_Xan_dh_C"/>
    <property type="match status" value="1"/>
</dbReference>
<dbReference type="Proteomes" id="UP000806528">
    <property type="component" value="Unassembled WGS sequence"/>
</dbReference>
<dbReference type="Gene3D" id="3.90.1170.50">
    <property type="entry name" value="Aldehyde oxidase/xanthine dehydrogenase, a/b hammerhead"/>
    <property type="match status" value="1"/>
</dbReference>
<comment type="caution">
    <text evidence="4">The sequence shown here is derived from an EMBL/GenBank/DDBJ whole genome shotgun (WGS) entry which is preliminary data.</text>
</comment>
<keyword evidence="1" id="KW-0500">Molybdenum</keyword>